<dbReference type="AlphaFoldDB" id="A0A0J9C061"/>
<feature type="domain" description="TRAP C4-dicarboxylate transport system permease DctM subunit" evidence="2">
    <location>
        <begin position="110"/>
        <end position="549"/>
    </location>
</feature>
<evidence type="ECO:0000259" key="2">
    <source>
        <dbReference type="Pfam" id="PF06808"/>
    </source>
</evidence>
<feature type="transmembrane region" description="Helical" evidence="1">
    <location>
        <begin position="492"/>
        <end position="515"/>
    </location>
</feature>
<dbReference type="PANTHER" id="PTHR43849">
    <property type="entry name" value="BLL3936 PROTEIN"/>
    <property type="match status" value="1"/>
</dbReference>
<dbReference type="InterPro" id="IPR010656">
    <property type="entry name" value="DctM"/>
</dbReference>
<feature type="transmembrane region" description="Helical" evidence="1">
    <location>
        <begin position="96"/>
        <end position="116"/>
    </location>
</feature>
<keyword evidence="1" id="KW-1133">Transmembrane helix</keyword>
<dbReference type="Pfam" id="PF06808">
    <property type="entry name" value="DctM"/>
    <property type="match status" value="1"/>
</dbReference>
<feature type="transmembrane region" description="Helical" evidence="1">
    <location>
        <begin position="123"/>
        <end position="140"/>
    </location>
</feature>
<dbReference type="NCBIfam" id="TIGR02123">
    <property type="entry name" value="TRAP_fused"/>
    <property type="match status" value="1"/>
</dbReference>
<feature type="transmembrane region" description="Helical" evidence="1">
    <location>
        <begin position="294"/>
        <end position="317"/>
    </location>
</feature>
<feature type="transmembrane region" description="Helical" evidence="1">
    <location>
        <begin position="561"/>
        <end position="581"/>
    </location>
</feature>
<name>A0A0J9C061_9FIRM</name>
<feature type="transmembrane region" description="Helical" evidence="1">
    <location>
        <begin position="337"/>
        <end position="355"/>
    </location>
</feature>
<dbReference type="GeneID" id="93163186"/>
<dbReference type="EMBL" id="ADLK01000022">
    <property type="protein sequence ID" value="KMW18592.1"/>
    <property type="molecule type" value="Genomic_DNA"/>
</dbReference>
<feature type="transmembrane region" description="Helical" evidence="1">
    <location>
        <begin position="587"/>
        <end position="620"/>
    </location>
</feature>
<dbReference type="Proteomes" id="UP000037392">
    <property type="component" value="Unassembled WGS sequence"/>
</dbReference>
<gene>
    <name evidence="3" type="ORF">HMPREF9470_02696</name>
</gene>
<reference evidence="3 4" key="1">
    <citation type="submission" date="2011-04" db="EMBL/GenBank/DDBJ databases">
        <title>The Genome Sequence of Clostridium citroniae WAL-19142.</title>
        <authorList>
            <consortium name="The Broad Institute Genome Sequencing Platform"/>
            <person name="Earl A."/>
            <person name="Ward D."/>
            <person name="Feldgarden M."/>
            <person name="Gevers D."/>
            <person name="Warren Y.A."/>
            <person name="Tyrrell K.L."/>
            <person name="Citron D.M."/>
            <person name="Goldstein E.J."/>
            <person name="Daigneault M."/>
            <person name="Allen-Vercoe E."/>
            <person name="Young S.K."/>
            <person name="Zeng Q."/>
            <person name="Gargeya S."/>
            <person name="Fitzgerald M."/>
            <person name="Haas B."/>
            <person name="Abouelleil A."/>
            <person name="Alvarado L."/>
            <person name="Arachchi H.M."/>
            <person name="Berlin A."/>
            <person name="Brown A."/>
            <person name="Chapman S.B."/>
            <person name="Chen Z."/>
            <person name="Dunbar C."/>
            <person name="Freedman E."/>
            <person name="Gearin G."/>
            <person name="Gellesch M."/>
            <person name="Goldberg J."/>
            <person name="Griggs A."/>
            <person name="Gujja S."/>
            <person name="Heilman E.R."/>
            <person name="Heiman D."/>
            <person name="Howarth C."/>
            <person name="Larson L."/>
            <person name="Lui A."/>
            <person name="MacDonald P.J."/>
            <person name="Mehta T."/>
            <person name="Montmayeur A."/>
            <person name="Murphy C."/>
            <person name="Neiman D."/>
            <person name="Pearson M."/>
            <person name="Priest M."/>
            <person name="Roberts A."/>
            <person name="Saif S."/>
            <person name="Shea T."/>
            <person name="Shenoy N."/>
            <person name="Sisk P."/>
            <person name="Stolte C."/>
            <person name="Sykes S."/>
            <person name="White J."/>
            <person name="Yandava C."/>
            <person name="Wortman J."/>
            <person name="Nusbaum C."/>
            <person name="Birren B."/>
        </authorList>
    </citation>
    <scope>NUCLEOTIDE SEQUENCE [LARGE SCALE GENOMIC DNA]</scope>
    <source>
        <strain evidence="3 4">WAL-19142</strain>
    </source>
</reference>
<organism evidence="3 4">
    <name type="scientific">[Clostridium] citroniae WAL-19142</name>
    <dbReference type="NCBI Taxonomy" id="742734"/>
    <lineage>
        <taxon>Bacteria</taxon>
        <taxon>Bacillati</taxon>
        <taxon>Bacillota</taxon>
        <taxon>Clostridia</taxon>
        <taxon>Lachnospirales</taxon>
        <taxon>Lachnospiraceae</taxon>
        <taxon>Enterocloster</taxon>
    </lineage>
</organism>
<protein>
    <recommendedName>
        <fullName evidence="2">TRAP C4-dicarboxylate transport system permease DctM subunit domain-containing protein</fullName>
    </recommendedName>
</protein>
<keyword evidence="1" id="KW-0812">Transmembrane</keyword>
<evidence type="ECO:0000313" key="4">
    <source>
        <dbReference type="Proteomes" id="UP000037392"/>
    </source>
</evidence>
<feature type="transmembrane region" description="Helical" evidence="1">
    <location>
        <begin position="527"/>
        <end position="549"/>
    </location>
</feature>
<sequence length="637" mass="68810">MEKVKVPPKKMAYIAIGTAWILFQLYLALVSPLHPMLQSPVHLMFALFIVFLNNPADKKSKKPWMKVFDIPIYAGIVFILYYVIANTARLTSRVQYVSPVTMIDKIAMVVCIIILLEAVRRTLGTILFGFILFFIVYFWFGKYFPSIFRFKGTNMQQFTELMTMGSSGIYGTPLYTSASSLFYFMLFGVFFSECGGGQLLIDMGMKVSKNGTGGPAKAAVISSGLMGMISGSAVANVATTGVMTIPMMKKIGYEPHQAGAIEAVASTGGQIMPPIMGVGAFIMAEMLGVPYKTIAFAALIPAIAYFMSVFLLVTFMADKKSMVDGAQKAEAIQTEKILPRLYQLIPAIVLVYFMVSGASLMRSGMMGIFTCLIINVASKFVLDGRYCVSLKKLGETALQGVKQASEIAVPTAACGIIIGVVIQSGLATKVSKLIANVGSTYLIVALLITMLGCMLLGMALPTVAAYLVANVLFVPTLIGLDIQPLQANMFVFYFGIMAQITPPVCVASFTAAGIAGADSMKTGLTGFAYALVAFLVPFIFIYDPSILLIGTPLEIVKGTLILFLGTYLLASGMAGFFLVPLNRIERTILLASAILIILPETITDIIGIVVAVAFFVICSAKKRKFYSNKREENKVVA</sequence>
<feature type="transmembrane region" description="Helical" evidence="1">
    <location>
        <begin position="271"/>
        <end position="288"/>
    </location>
</feature>
<accession>A0A0J9C061</accession>
<dbReference type="OrthoDB" id="9759894at2"/>
<feature type="transmembrane region" description="Helical" evidence="1">
    <location>
        <begin position="463"/>
        <end position="480"/>
    </location>
</feature>
<dbReference type="RefSeq" id="WP_045092396.1">
    <property type="nucleotide sequence ID" value="NZ_KQ235878.1"/>
</dbReference>
<feature type="transmembrane region" description="Helical" evidence="1">
    <location>
        <begin position="12"/>
        <end position="29"/>
    </location>
</feature>
<evidence type="ECO:0000256" key="1">
    <source>
        <dbReference type="SAM" id="Phobius"/>
    </source>
</evidence>
<dbReference type="PATRIC" id="fig|742734.4.peg.2894"/>
<evidence type="ECO:0000313" key="3">
    <source>
        <dbReference type="EMBL" id="KMW18592.1"/>
    </source>
</evidence>
<keyword evidence="1" id="KW-0472">Membrane</keyword>
<comment type="caution">
    <text evidence="3">The sequence shown here is derived from an EMBL/GenBank/DDBJ whole genome shotgun (WGS) entry which is preliminary data.</text>
</comment>
<proteinExistence type="predicted"/>
<dbReference type="PANTHER" id="PTHR43849:SF2">
    <property type="entry name" value="BLL3936 PROTEIN"/>
    <property type="match status" value="1"/>
</dbReference>
<feature type="transmembrane region" description="Helical" evidence="1">
    <location>
        <begin position="433"/>
        <end position="457"/>
    </location>
</feature>
<dbReference type="InterPro" id="IPR011853">
    <property type="entry name" value="TRAP_DctM-Dct_fused"/>
</dbReference>
<feature type="transmembrane region" description="Helical" evidence="1">
    <location>
        <begin position="64"/>
        <end position="84"/>
    </location>
</feature>